<comment type="caution">
    <text evidence="2">The sequence shown here is derived from an EMBL/GenBank/DDBJ whole genome shotgun (WGS) entry which is preliminary data.</text>
</comment>
<dbReference type="AlphaFoldDB" id="A0A2A2JF12"/>
<name>A0A2A2JF12_9BILA</name>
<feature type="region of interest" description="Disordered" evidence="1">
    <location>
        <begin position="50"/>
        <end position="80"/>
    </location>
</feature>
<keyword evidence="3" id="KW-1185">Reference proteome</keyword>
<evidence type="ECO:0000313" key="2">
    <source>
        <dbReference type="EMBL" id="PAV60320.1"/>
    </source>
</evidence>
<gene>
    <name evidence="2" type="ORF">WR25_19191</name>
</gene>
<accession>A0A2A2JF12</accession>
<feature type="compositionally biased region" description="Basic and acidic residues" evidence="1">
    <location>
        <begin position="50"/>
        <end position="60"/>
    </location>
</feature>
<feature type="compositionally biased region" description="Polar residues" evidence="1">
    <location>
        <begin position="61"/>
        <end position="80"/>
    </location>
</feature>
<protein>
    <submittedName>
        <fullName evidence="2">Uncharacterized protein</fullName>
    </submittedName>
</protein>
<reference evidence="2 3" key="1">
    <citation type="journal article" date="2017" name="Curr. Biol.">
        <title>Genome architecture and evolution of a unichromosomal asexual nematode.</title>
        <authorList>
            <person name="Fradin H."/>
            <person name="Zegar C."/>
            <person name="Gutwein M."/>
            <person name="Lucas J."/>
            <person name="Kovtun M."/>
            <person name="Corcoran D."/>
            <person name="Baugh L.R."/>
            <person name="Kiontke K."/>
            <person name="Gunsalus K."/>
            <person name="Fitch D.H."/>
            <person name="Piano F."/>
        </authorList>
    </citation>
    <scope>NUCLEOTIDE SEQUENCE [LARGE SCALE GENOMIC DNA]</scope>
    <source>
        <strain evidence="2">PF1309</strain>
    </source>
</reference>
<evidence type="ECO:0000256" key="1">
    <source>
        <dbReference type="SAM" id="MobiDB-lite"/>
    </source>
</evidence>
<dbReference type="EMBL" id="LIAE01010475">
    <property type="protein sequence ID" value="PAV60320.1"/>
    <property type="molecule type" value="Genomic_DNA"/>
</dbReference>
<proteinExistence type="predicted"/>
<dbReference type="Gene3D" id="3.30.420.40">
    <property type="match status" value="2"/>
</dbReference>
<dbReference type="Gene3D" id="3.90.640.10">
    <property type="entry name" value="Actin, Chain A, domain 4"/>
    <property type="match status" value="1"/>
</dbReference>
<dbReference type="Proteomes" id="UP000218231">
    <property type="component" value="Unassembled WGS sequence"/>
</dbReference>
<evidence type="ECO:0000313" key="3">
    <source>
        <dbReference type="Proteomes" id="UP000218231"/>
    </source>
</evidence>
<organism evidence="2 3">
    <name type="scientific">Diploscapter pachys</name>
    <dbReference type="NCBI Taxonomy" id="2018661"/>
    <lineage>
        <taxon>Eukaryota</taxon>
        <taxon>Metazoa</taxon>
        <taxon>Ecdysozoa</taxon>
        <taxon>Nematoda</taxon>
        <taxon>Chromadorea</taxon>
        <taxon>Rhabditida</taxon>
        <taxon>Rhabditina</taxon>
        <taxon>Rhabditomorpha</taxon>
        <taxon>Rhabditoidea</taxon>
        <taxon>Rhabditidae</taxon>
        <taxon>Diploscapter</taxon>
    </lineage>
</organism>
<sequence>MNGEPISKTMPSFYDSQNEEIKMVIAGIFKEFPDLDAFDKWMENEEIEFKKPPTQEDIKRGSTSQSIPTTTRDPTPSNLSVKTITSETNKNPNICDAIAIDIGTSKFKLIDEPIAVAAAYAPKLNIHPKGDVALVFCMGAGYLQVAAYFIRQEIHEETQEEKAKWINWTDWVINKISGIEPIVKNFAGDDIDRLIFDKMMDKVTQQMSIHYTELMTTKIMI</sequence>